<feature type="region of interest" description="Disordered" evidence="4">
    <location>
        <begin position="722"/>
        <end position="803"/>
    </location>
</feature>
<keyword evidence="7" id="KW-1185">Reference proteome</keyword>
<dbReference type="GO" id="GO:0006412">
    <property type="term" value="P:translation"/>
    <property type="evidence" value="ECO:0007669"/>
    <property type="project" value="InterPro"/>
</dbReference>
<protein>
    <recommendedName>
        <fullName evidence="5">Heterokaryon incompatibility domain-containing protein</fullName>
    </recommendedName>
</protein>
<dbReference type="PANTHER" id="PTHR33112">
    <property type="entry name" value="DOMAIN PROTEIN, PUTATIVE-RELATED"/>
    <property type="match status" value="1"/>
</dbReference>
<dbReference type="Proteomes" id="UP000829685">
    <property type="component" value="Unassembled WGS sequence"/>
</dbReference>
<dbReference type="SUPFAM" id="SSF50104">
    <property type="entry name" value="Translation proteins SH3-like domain"/>
    <property type="match status" value="1"/>
</dbReference>
<accession>A0A9Q0AMD3</accession>
<dbReference type="InterPro" id="IPR010730">
    <property type="entry name" value="HET"/>
</dbReference>
<dbReference type="GO" id="GO:0003735">
    <property type="term" value="F:structural constituent of ribosome"/>
    <property type="evidence" value="ECO:0007669"/>
    <property type="project" value="InterPro"/>
</dbReference>
<dbReference type="GO" id="GO:1990904">
    <property type="term" value="C:ribonucleoprotein complex"/>
    <property type="evidence" value="ECO:0007669"/>
    <property type="project" value="UniProtKB-KW"/>
</dbReference>
<feature type="compositionally biased region" description="Basic and acidic residues" evidence="4">
    <location>
        <begin position="775"/>
        <end position="786"/>
    </location>
</feature>
<feature type="compositionally biased region" description="Pro residues" evidence="4">
    <location>
        <begin position="759"/>
        <end position="772"/>
    </location>
</feature>
<evidence type="ECO:0000259" key="5">
    <source>
        <dbReference type="Pfam" id="PF06985"/>
    </source>
</evidence>
<dbReference type="InterPro" id="IPR008991">
    <property type="entry name" value="Translation_prot_SH3-like_sf"/>
</dbReference>
<keyword evidence="3" id="KW-0687">Ribonucleoprotein</keyword>
<dbReference type="Pfam" id="PF01245">
    <property type="entry name" value="Ribosomal_L19"/>
    <property type="match status" value="1"/>
</dbReference>
<dbReference type="InterPro" id="IPR038657">
    <property type="entry name" value="Ribosomal_bL19_sf"/>
</dbReference>
<dbReference type="AlphaFoldDB" id="A0A9Q0AMD3"/>
<reference evidence="6" key="1">
    <citation type="submission" date="2021-03" db="EMBL/GenBank/DDBJ databases">
        <title>Revisited historic fungal species revealed as producer of novel bioactive compounds through whole genome sequencing and comparative genomics.</title>
        <authorList>
            <person name="Vignolle G.A."/>
            <person name="Hochenegger N."/>
            <person name="Mach R.L."/>
            <person name="Mach-Aigner A.R."/>
            <person name="Javad Rahimi M."/>
            <person name="Salim K.A."/>
            <person name="Chan C.M."/>
            <person name="Lim L.B.L."/>
            <person name="Cai F."/>
            <person name="Druzhinina I.S."/>
            <person name="U'Ren J.M."/>
            <person name="Derntl C."/>
        </authorList>
    </citation>
    <scope>NUCLEOTIDE SEQUENCE</scope>
    <source>
        <strain evidence="6">TUCIM 5799</strain>
    </source>
</reference>
<evidence type="ECO:0000256" key="3">
    <source>
        <dbReference type="ARBA" id="ARBA00023274"/>
    </source>
</evidence>
<dbReference type="Gene3D" id="2.30.30.790">
    <property type="match status" value="1"/>
</dbReference>
<comment type="similarity">
    <text evidence="1">Belongs to the bacterial ribosomal protein bL19 family.</text>
</comment>
<evidence type="ECO:0000313" key="6">
    <source>
        <dbReference type="EMBL" id="KAI1861051.1"/>
    </source>
</evidence>
<evidence type="ECO:0000256" key="4">
    <source>
        <dbReference type="SAM" id="MobiDB-lite"/>
    </source>
</evidence>
<keyword evidence="2" id="KW-0689">Ribosomal protein</keyword>
<dbReference type="EMBL" id="JAFIMR010000030">
    <property type="protein sequence ID" value="KAI1861051.1"/>
    <property type="molecule type" value="Genomic_DNA"/>
</dbReference>
<feature type="compositionally biased region" description="Polar residues" evidence="4">
    <location>
        <begin position="791"/>
        <end position="800"/>
    </location>
</feature>
<evidence type="ECO:0000256" key="2">
    <source>
        <dbReference type="ARBA" id="ARBA00022980"/>
    </source>
</evidence>
<dbReference type="InterPro" id="IPR001857">
    <property type="entry name" value="Ribosomal_bL19"/>
</dbReference>
<feature type="domain" description="Heterokaryon incompatibility" evidence="5">
    <location>
        <begin position="197"/>
        <end position="342"/>
    </location>
</feature>
<evidence type="ECO:0000256" key="1">
    <source>
        <dbReference type="ARBA" id="ARBA00005781"/>
    </source>
</evidence>
<sequence>MALSITSTALSRVAVPCSVCHGFQLRKLRYGDQIRYAADFSPMSLLQSALTCPFCAIVLGGVLKLGGHDIETLESVIAWIYIRGPHELPPLTLSVEIYYRDSRPKLELEIYAEGSSGSTSSFGVVARSTKVFQPTEPLAASSVQWARSNISNCLSRHTKCSKSTKTALPSRVLSCKKTVEGKVDVLLRETDNSLGEYACISHRWGGSASGKTTRDTYTDFLHGIAWDTIPPTFQDIIRFSLALGIENIWIDSYCIIQDDADDWGQQAGQMANIYRNSSITLAATASTDNESGCFWSANDAYEKRFETGLGSFTVRKTMRHWERSWNANTAFPLLSRAWVFQERLLAPRVLHFSHHELVWECMELGDCQCGGYYLPSNPKIRDWGDKASWTSAVELYSALDLTVAQDRLPALLGFASFFAQSNGASLEKDYVAGLWMKSIKRDLLWRVNSSALASGAEPDRICYCFDSAYSSDKNWRCQYSYSAACSLPCLDRRRLCRHGTREAAVPYDVPFLAACSGGGSTTTIQDLLSLRAADPLRRSKDAYTGPSWSWASAQGRVQYWQDLPKNASRDALTVASVSVQRDKRVLTGPISYARLLVSGRVTPALLRLEININQRRLEFFPDYIISMEGRGWIPPFTSVFLLYVDFGAYLVLKEKDFFDLPREGRLKNLATGMNPAGSRQLMDVHADLVLQGAPRAWNNFLAPPAQPTGPLEQFPIWMPDWQLSEDPENPSYRSSRQQPSRAHDERDGSQTAPRAPQDPAAPEPTAPGPPLPHNGHRDHADHEHCRRTTGHRSSSPQTAQVPADPVLARAITDVIPSKNPQKPVRTAFAVYGPPPSARAANPAALVAYHAQQVRRLDRTGARTALFARDNKDAAKVGDVLQVTTARGEPFAGVCLAIRRAGVDTAVLLRNTLYKTGTEMWHKIYSPGVLGIEIVWRRPKRARRAKLTYMRQPKHDMGSVEHLVDAWRRSRNVFSSKGGKGQSGSTGRPGKRQNKR</sequence>
<comment type="caution">
    <text evidence="6">The sequence shown here is derived from an EMBL/GenBank/DDBJ whole genome shotgun (WGS) entry which is preliminary data.</text>
</comment>
<name>A0A9Q0AMD3_9PEZI</name>
<organism evidence="6 7">
    <name type="scientific">Neoarthrinium moseri</name>
    <dbReference type="NCBI Taxonomy" id="1658444"/>
    <lineage>
        <taxon>Eukaryota</taxon>
        <taxon>Fungi</taxon>
        <taxon>Dikarya</taxon>
        <taxon>Ascomycota</taxon>
        <taxon>Pezizomycotina</taxon>
        <taxon>Sordariomycetes</taxon>
        <taxon>Xylariomycetidae</taxon>
        <taxon>Amphisphaeriales</taxon>
        <taxon>Apiosporaceae</taxon>
        <taxon>Neoarthrinium</taxon>
    </lineage>
</organism>
<proteinExistence type="inferred from homology"/>
<gene>
    <name evidence="6" type="ORF">JX265_009670</name>
</gene>
<dbReference type="PANTHER" id="PTHR33112:SF9">
    <property type="entry name" value="HETEROKARYON INCOMPATIBILITY DOMAIN-CONTAINING PROTEIN"/>
    <property type="match status" value="1"/>
</dbReference>
<feature type="region of interest" description="Disordered" evidence="4">
    <location>
        <begin position="971"/>
        <end position="995"/>
    </location>
</feature>
<dbReference type="GO" id="GO:0005840">
    <property type="term" value="C:ribosome"/>
    <property type="evidence" value="ECO:0007669"/>
    <property type="project" value="UniProtKB-KW"/>
</dbReference>
<dbReference type="Pfam" id="PF06985">
    <property type="entry name" value="HET"/>
    <property type="match status" value="1"/>
</dbReference>
<feature type="compositionally biased region" description="Low complexity" evidence="4">
    <location>
        <begin position="730"/>
        <end position="740"/>
    </location>
</feature>
<evidence type="ECO:0000313" key="7">
    <source>
        <dbReference type="Proteomes" id="UP000829685"/>
    </source>
</evidence>